<feature type="domain" description="ARS-binding protein 1 N-terminal" evidence="3">
    <location>
        <begin position="28"/>
        <end position="71"/>
    </location>
</feature>
<feature type="compositionally biased region" description="Basic and acidic residues" evidence="2">
    <location>
        <begin position="76"/>
        <end position="89"/>
    </location>
</feature>
<evidence type="ECO:0000256" key="1">
    <source>
        <dbReference type="SAM" id="Coils"/>
    </source>
</evidence>
<dbReference type="InterPro" id="IPR009057">
    <property type="entry name" value="Homeodomain-like_sf"/>
</dbReference>
<dbReference type="InterPro" id="IPR041188">
    <property type="entry name" value="HTH_ABP1_N"/>
</dbReference>
<name>A0A4S2MY30_9PEZI</name>
<feature type="compositionally biased region" description="Basic and acidic residues" evidence="2">
    <location>
        <begin position="18"/>
        <end position="27"/>
    </location>
</feature>
<reference evidence="4 5" key="1">
    <citation type="submission" date="2019-04" db="EMBL/GenBank/DDBJ databases">
        <title>Comparative genomics and transcriptomics to analyze fruiting body development in filamentous ascomycetes.</title>
        <authorList>
            <consortium name="DOE Joint Genome Institute"/>
            <person name="Lutkenhaus R."/>
            <person name="Traeger S."/>
            <person name="Breuer J."/>
            <person name="Kuo A."/>
            <person name="Lipzen A."/>
            <person name="Pangilinan J."/>
            <person name="Dilworth D."/>
            <person name="Sandor L."/>
            <person name="Poggeler S."/>
            <person name="Barry K."/>
            <person name="Grigoriev I.V."/>
            <person name="Nowrousian M."/>
        </authorList>
    </citation>
    <scope>NUCLEOTIDE SEQUENCE [LARGE SCALE GENOMIC DNA]</scope>
    <source>
        <strain evidence="4 5">CBS 389.68</strain>
    </source>
</reference>
<evidence type="ECO:0000259" key="3">
    <source>
        <dbReference type="Pfam" id="PF18107"/>
    </source>
</evidence>
<keyword evidence="5" id="KW-1185">Reference proteome</keyword>
<dbReference type="Proteomes" id="UP000298138">
    <property type="component" value="Unassembled WGS sequence"/>
</dbReference>
<accession>A0A4S2MY30</accession>
<dbReference type="InParanoid" id="A0A4S2MY30"/>
<protein>
    <recommendedName>
        <fullName evidence="3">ARS-binding protein 1 N-terminal domain-containing protein</fullName>
    </recommendedName>
</protein>
<evidence type="ECO:0000313" key="5">
    <source>
        <dbReference type="Proteomes" id="UP000298138"/>
    </source>
</evidence>
<dbReference type="EMBL" id="ML220118">
    <property type="protein sequence ID" value="TGZ81649.1"/>
    <property type="molecule type" value="Genomic_DNA"/>
</dbReference>
<dbReference type="AlphaFoldDB" id="A0A4S2MY30"/>
<feature type="region of interest" description="Disordered" evidence="2">
    <location>
        <begin position="206"/>
        <end position="235"/>
    </location>
</feature>
<sequence length="313" mass="35811">MSSTRPAVAPASPPQENIGEKRKCEETSKDENVALYHYHQANPHLKQRELVDWFAQTFGRKINQSTVSRNLKKARNQYEEDSRQQADPRRYRKHAATPEARQLNHLPLTPPPQPVRNPDIDNQLIQYLGWYRQVYPNASEREINLALKSKAREVYDAQGLKEHIDEDWVMHWKRSIPNLPSPALSGYVSPHARNGTFLDPHSHYNAGSSRASTVEPHSPASFTSAGPPTGLPSVRHLIASSKGHENTPRRNEMDDLSLAIHHVQKQLAECEKMIKDATRRREELMARLQHLHTRCQDAAYGPKLAPIQFEHHE</sequence>
<dbReference type="Gene3D" id="1.10.10.60">
    <property type="entry name" value="Homeodomain-like"/>
    <property type="match status" value="1"/>
</dbReference>
<organism evidence="4 5">
    <name type="scientific">Ascodesmis nigricans</name>
    <dbReference type="NCBI Taxonomy" id="341454"/>
    <lineage>
        <taxon>Eukaryota</taxon>
        <taxon>Fungi</taxon>
        <taxon>Dikarya</taxon>
        <taxon>Ascomycota</taxon>
        <taxon>Pezizomycotina</taxon>
        <taxon>Pezizomycetes</taxon>
        <taxon>Pezizales</taxon>
        <taxon>Ascodesmidaceae</taxon>
        <taxon>Ascodesmis</taxon>
    </lineage>
</organism>
<gene>
    <name evidence="4" type="ORF">EX30DRAFT_395442</name>
</gene>
<evidence type="ECO:0000256" key="2">
    <source>
        <dbReference type="SAM" id="MobiDB-lite"/>
    </source>
</evidence>
<keyword evidence="1" id="KW-0175">Coiled coil</keyword>
<dbReference type="Pfam" id="PF18107">
    <property type="entry name" value="HTH_ABP1_N"/>
    <property type="match status" value="1"/>
</dbReference>
<dbReference type="OrthoDB" id="5346556at2759"/>
<proteinExistence type="predicted"/>
<feature type="coiled-coil region" evidence="1">
    <location>
        <begin position="260"/>
        <end position="294"/>
    </location>
</feature>
<evidence type="ECO:0000313" key="4">
    <source>
        <dbReference type="EMBL" id="TGZ81649.1"/>
    </source>
</evidence>
<dbReference type="SUPFAM" id="SSF46689">
    <property type="entry name" value="Homeodomain-like"/>
    <property type="match status" value="1"/>
</dbReference>
<feature type="region of interest" description="Disordered" evidence="2">
    <location>
        <begin position="68"/>
        <end position="114"/>
    </location>
</feature>
<feature type="region of interest" description="Disordered" evidence="2">
    <location>
        <begin position="1"/>
        <end position="27"/>
    </location>
</feature>